<dbReference type="AlphaFoldDB" id="A0A2D4IWP2"/>
<evidence type="ECO:0000313" key="1">
    <source>
        <dbReference type="EMBL" id="LAA88597.1"/>
    </source>
</evidence>
<name>A0A2D4IWP2_MICLE</name>
<dbReference type="EMBL" id="IACK01134070">
    <property type="protein sequence ID" value="LAA88597.1"/>
    <property type="molecule type" value="Transcribed_RNA"/>
</dbReference>
<reference evidence="1" key="1">
    <citation type="submission" date="2017-07" db="EMBL/GenBank/DDBJ databases">
        <authorList>
            <person name="Mikheyev A."/>
            <person name="Grau M."/>
        </authorList>
    </citation>
    <scope>NUCLEOTIDE SEQUENCE</scope>
    <source>
        <tissue evidence="1">Venom_gland</tissue>
    </source>
</reference>
<accession>A0A2D4IWP2</accession>
<proteinExistence type="predicted"/>
<sequence length="108" mass="12144">MGVCQSHCGLIMLTQPSWRRSWFMGVNINGRWEAFGFGKENYSTVSSFLQTFKPETGKLPGPITRKGLDLLGQHERQKGSSSPILPLFLTEGLYRLFSTYDSSFSDST</sequence>
<organism evidence="1">
    <name type="scientific">Micrurus lemniscatus lemniscatus</name>
    <dbReference type="NCBI Taxonomy" id="129467"/>
    <lineage>
        <taxon>Eukaryota</taxon>
        <taxon>Metazoa</taxon>
        <taxon>Chordata</taxon>
        <taxon>Craniata</taxon>
        <taxon>Vertebrata</taxon>
        <taxon>Euteleostomi</taxon>
        <taxon>Lepidosauria</taxon>
        <taxon>Squamata</taxon>
        <taxon>Bifurcata</taxon>
        <taxon>Unidentata</taxon>
        <taxon>Episquamata</taxon>
        <taxon>Toxicofera</taxon>
        <taxon>Serpentes</taxon>
        <taxon>Colubroidea</taxon>
        <taxon>Elapidae</taxon>
        <taxon>Elapinae</taxon>
        <taxon>Micrurus</taxon>
    </lineage>
</organism>
<protein>
    <submittedName>
        <fullName evidence="1">Uncharacterized protein</fullName>
    </submittedName>
</protein>
<reference evidence="1" key="2">
    <citation type="submission" date="2017-11" db="EMBL/GenBank/DDBJ databases">
        <title>Coralsnake Venomics: Analyses of Venom Gland Transcriptomes and Proteomes of Six Brazilian Taxa.</title>
        <authorList>
            <person name="Aird S.D."/>
            <person name="Jorge da Silva N."/>
            <person name="Qiu L."/>
            <person name="Villar-Briones A."/>
            <person name="Aparecida-Saddi V."/>
            <person name="Campos-Telles M.P."/>
            <person name="Grau M."/>
            <person name="Mikheyev A.S."/>
        </authorList>
    </citation>
    <scope>NUCLEOTIDE SEQUENCE</scope>
    <source>
        <tissue evidence="1">Venom_gland</tissue>
    </source>
</reference>